<evidence type="ECO:0000256" key="3">
    <source>
        <dbReference type="ARBA" id="ARBA00022692"/>
    </source>
</evidence>
<keyword evidence="3 8" id="KW-0812">Transmembrane</keyword>
<keyword evidence="4 8" id="KW-1133">Transmembrane helix</keyword>
<feature type="domain" description="Major facilitator superfamily (MFS) profile" evidence="9">
    <location>
        <begin position="1"/>
        <end position="520"/>
    </location>
</feature>
<feature type="transmembrane region" description="Helical" evidence="8">
    <location>
        <begin position="293"/>
        <end position="315"/>
    </location>
</feature>
<dbReference type="GO" id="GO:0005886">
    <property type="term" value="C:plasma membrane"/>
    <property type="evidence" value="ECO:0007669"/>
    <property type="project" value="TreeGrafter"/>
</dbReference>
<sequence length="541" mass="58649">MMNNKIVSSSHPHSDSENEKTAIVTEVKVDETSDFKRGIRFWAILIGLGVTNLLGALENTVVTTSAPFIVTDLRLLDGDYIWITNAFFVARRWVTLVIVAIFTLGSGICGGANNGAMLIAGRTVQGVGSGGIIMVIDIIVSDLVPLRQRGKYMAVVLAIYGVGTTLGPFIGGEIVERTTWRWVFYINLPIGGSALVLLYLALHVNYNKEMTLAQKLKRIDLIGNSILIASTVSVLFALATGGSQYPWSSWRILVPLILGLFGFFLFGLFEVWGFSAEPVMPPRLFSSRTSIIVSINTFLNSALLYWVIYFLPVYFQAVRLYGPAYTGVAVLPQSLVGIPGAAISAIALSRWGKYKPLHFIGFALFALGIGLFSALNENSSRALWATYQSIAAIGAGMVLNTQLPAFQAPVSEADQAASTAAWCFVRTFGNVWGVAIPAVIFNNQITTLAHRISDATVRDLLLGGNAYKYGSASFVTSLPHPVQDEVISVYRDALHVVFQVGVAWAGLAAILSLFEKEIPLRTELETEYGLKDTASGNDNKS</sequence>
<dbReference type="PROSITE" id="PS50850">
    <property type="entry name" value="MFS"/>
    <property type="match status" value="1"/>
</dbReference>
<keyword evidence="6" id="KW-0325">Glycoprotein</keyword>
<feature type="transmembrane region" description="Helical" evidence="8">
    <location>
        <begin position="93"/>
        <end position="113"/>
    </location>
</feature>
<comment type="caution">
    <text evidence="10">The sequence shown here is derived from an EMBL/GenBank/DDBJ whole genome shotgun (WGS) entry which is preliminary data.</text>
</comment>
<comment type="subcellular location">
    <subcellularLocation>
        <location evidence="1">Membrane</location>
        <topology evidence="1">Multi-pass membrane protein</topology>
    </subcellularLocation>
</comment>
<feature type="compositionally biased region" description="Polar residues" evidence="7">
    <location>
        <begin position="1"/>
        <end position="11"/>
    </location>
</feature>
<evidence type="ECO:0000256" key="2">
    <source>
        <dbReference type="ARBA" id="ARBA00022448"/>
    </source>
</evidence>
<evidence type="ECO:0000256" key="7">
    <source>
        <dbReference type="SAM" id="MobiDB-lite"/>
    </source>
</evidence>
<feature type="transmembrane region" description="Helical" evidence="8">
    <location>
        <begin position="357"/>
        <end position="375"/>
    </location>
</feature>
<evidence type="ECO:0000256" key="4">
    <source>
        <dbReference type="ARBA" id="ARBA00022989"/>
    </source>
</evidence>
<gene>
    <name evidence="10" type="ORF">E0Z10_g2472</name>
</gene>
<keyword evidence="11" id="KW-1185">Reference proteome</keyword>
<proteinExistence type="predicted"/>
<feature type="transmembrane region" description="Helical" evidence="8">
    <location>
        <begin position="119"/>
        <end position="140"/>
    </location>
</feature>
<feature type="transmembrane region" description="Helical" evidence="8">
    <location>
        <begin position="327"/>
        <end position="348"/>
    </location>
</feature>
<evidence type="ECO:0000256" key="8">
    <source>
        <dbReference type="SAM" id="Phobius"/>
    </source>
</evidence>
<dbReference type="Proteomes" id="UP000297716">
    <property type="component" value="Unassembled WGS sequence"/>
</dbReference>
<feature type="transmembrane region" description="Helical" evidence="8">
    <location>
        <begin position="252"/>
        <end position="272"/>
    </location>
</feature>
<dbReference type="InterPro" id="IPR011701">
    <property type="entry name" value="MFS"/>
</dbReference>
<dbReference type="PANTHER" id="PTHR23501">
    <property type="entry name" value="MAJOR FACILITATOR SUPERFAMILY"/>
    <property type="match status" value="1"/>
</dbReference>
<keyword evidence="2" id="KW-0813">Transport</keyword>
<name>A0A4Z0Z426_9PEZI</name>
<dbReference type="EMBL" id="SKBN01000030">
    <property type="protein sequence ID" value="TGJ86270.1"/>
    <property type="molecule type" value="Genomic_DNA"/>
</dbReference>
<accession>A0A4Z0Z426</accession>
<evidence type="ECO:0000259" key="9">
    <source>
        <dbReference type="PROSITE" id="PS50850"/>
    </source>
</evidence>
<evidence type="ECO:0000256" key="6">
    <source>
        <dbReference type="ARBA" id="ARBA00023180"/>
    </source>
</evidence>
<dbReference type="OrthoDB" id="10021397at2759"/>
<keyword evidence="5 8" id="KW-0472">Membrane</keyword>
<feature type="transmembrane region" description="Helical" evidence="8">
    <location>
        <begin position="221"/>
        <end position="240"/>
    </location>
</feature>
<dbReference type="InterPro" id="IPR036259">
    <property type="entry name" value="MFS_trans_sf"/>
</dbReference>
<dbReference type="Gene3D" id="1.20.1250.20">
    <property type="entry name" value="MFS general substrate transporter like domains"/>
    <property type="match status" value="2"/>
</dbReference>
<feature type="region of interest" description="Disordered" evidence="7">
    <location>
        <begin position="1"/>
        <end position="20"/>
    </location>
</feature>
<evidence type="ECO:0000313" key="10">
    <source>
        <dbReference type="EMBL" id="TGJ86270.1"/>
    </source>
</evidence>
<dbReference type="AlphaFoldDB" id="A0A4Z0Z426"/>
<feature type="transmembrane region" description="Helical" evidence="8">
    <location>
        <begin position="182"/>
        <end position="201"/>
    </location>
</feature>
<evidence type="ECO:0000256" key="5">
    <source>
        <dbReference type="ARBA" id="ARBA00023136"/>
    </source>
</evidence>
<dbReference type="Pfam" id="PF07690">
    <property type="entry name" value="MFS_1"/>
    <property type="match status" value="1"/>
</dbReference>
<dbReference type="SUPFAM" id="SSF103473">
    <property type="entry name" value="MFS general substrate transporter"/>
    <property type="match status" value="1"/>
</dbReference>
<protein>
    <recommendedName>
        <fullName evidence="9">Major facilitator superfamily (MFS) profile domain-containing protein</fullName>
    </recommendedName>
</protein>
<reference evidence="10 11" key="1">
    <citation type="submission" date="2019-03" db="EMBL/GenBank/DDBJ databases">
        <title>Draft genome sequence of Xylaria hypoxylon DSM 108379, a ubiquitous saprotrophic-parasitic fungi on hardwood.</title>
        <authorList>
            <person name="Buettner E."/>
            <person name="Leonhardt S."/>
            <person name="Gebauer A.M."/>
            <person name="Liers C."/>
            <person name="Hofrichter M."/>
            <person name="Kellner H."/>
        </authorList>
    </citation>
    <scope>NUCLEOTIDE SEQUENCE [LARGE SCALE GENOMIC DNA]</scope>
    <source>
        <strain evidence="10 11">DSM 108379</strain>
    </source>
</reference>
<evidence type="ECO:0000313" key="11">
    <source>
        <dbReference type="Proteomes" id="UP000297716"/>
    </source>
</evidence>
<organism evidence="10 11">
    <name type="scientific">Xylaria hypoxylon</name>
    <dbReference type="NCBI Taxonomy" id="37992"/>
    <lineage>
        <taxon>Eukaryota</taxon>
        <taxon>Fungi</taxon>
        <taxon>Dikarya</taxon>
        <taxon>Ascomycota</taxon>
        <taxon>Pezizomycotina</taxon>
        <taxon>Sordariomycetes</taxon>
        <taxon>Xylariomycetidae</taxon>
        <taxon>Xylariales</taxon>
        <taxon>Xylariaceae</taxon>
        <taxon>Xylaria</taxon>
    </lineage>
</organism>
<dbReference type="GO" id="GO:0022857">
    <property type="term" value="F:transmembrane transporter activity"/>
    <property type="evidence" value="ECO:0007669"/>
    <property type="project" value="InterPro"/>
</dbReference>
<feature type="transmembrane region" description="Helical" evidence="8">
    <location>
        <begin position="152"/>
        <end position="170"/>
    </location>
</feature>
<evidence type="ECO:0000256" key="1">
    <source>
        <dbReference type="ARBA" id="ARBA00004141"/>
    </source>
</evidence>
<dbReference type="PANTHER" id="PTHR23501:SF187">
    <property type="entry name" value="MAJOR FACILITATOR SUPERFAMILY (MFS) PROFILE DOMAIN-CONTAINING PROTEIN"/>
    <property type="match status" value="1"/>
</dbReference>
<dbReference type="InterPro" id="IPR020846">
    <property type="entry name" value="MFS_dom"/>
</dbReference>